<reference evidence="1" key="1">
    <citation type="journal article" date="2012" name="PLoS ONE">
        <title>Gene sets for utilization of primary and secondary nutrition supplies in the distal gut of endangered iberian lynx.</title>
        <authorList>
            <person name="Alcaide M."/>
            <person name="Messina E."/>
            <person name="Richter M."/>
            <person name="Bargiela R."/>
            <person name="Peplies J."/>
            <person name="Huws S.A."/>
            <person name="Newbold C.J."/>
            <person name="Golyshin P.N."/>
            <person name="Simon M.A."/>
            <person name="Lopez G."/>
            <person name="Yakimov M.M."/>
            <person name="Ferrer M."/>
        </authorList>
    </citation>
    <scope>NUCLEOTIDE SEQUENCE</scope>
</reference>
<comment type="caution">
    <text evidence="1">The sequence shown here is derived from an EMBL/GenBank/DDBJ whole genome shotgun (WGS) entry which is preliminary data.</text>
</comment>
<dbReference type="EMBL" id="AMCI01000314">
    <property type="protein sequence ID" value="EJX09812.1"/>
    <property type="molecule type" value="Genomic_DNA"/>
</dbReference>
<name>J9GNT9_9ZZZZ</name>
<gene>
    <name evidence="1" type="ORF">EVA_02080</name>
</gene>
<protein>
    <submittedName>
        <fullName evidence="1">Uncharacterized protein</fullName>
    </submittedName>
</protein>
<sequence length="135" mass="14626">MMAAVCCCSLPVAAQQLDYLTFRAVDGTERSLPLDGLKITFEGQQLHAVSQGERLTYALPQLAVMFFAETATGIESVTAARDELAIVNGQVCLKGCPVDNVQIYNLAGFQVANRSLSHGIYLVKVEGRTYKLLAK</sequence>
<accession>J9GNT9</accession>
<organism evidence="1">
    <name type="scientific">gut metagenome</name>
    <dbReference type="NCBI Taxonomy" id="749906"/>
    <lineage>
        <taxon>unclassified sequences</taxon>
        <taxon>metagenomes</taxon>
        <taxon>organismal metagenomes</taxon>
    </lineage>
</organism>
<proteinExistence type="predicted"/>
<evidence type="ECO:0000313" key="1">
    <source>
        <dbReference type="EMBL" id="EJX09812.1"/>
    </source>
</evidence>
<dbReference type="AlphaFoldDB" id="J9GNT9"/>